<dbReference type="InterPro" id="IPR006439">
    <property type="entry name" value="HAD-SF_hydro_IA"/>
</dbReference>
<dbReference type="PANTHER" id="PTHR47438">
    <property type="entry name" value="PHOSPHATE METABOLISM PROTEIN 8-RELATED"/>
    <property type="match status" value="1"/>
</dbReference>
<dbReference type="SUPFAM" id="SSF56784">
    <property type="entry name" value="HAD-like"/>
    <property type="match status" value="1"/>
</dbReference>
<dbReference type="NCBIfam" id="TIGR01509">
    <property type="entry name" value="HAD-SF-IA-v3"/>
    <property type="match status" value="1"/>
</dbReference>
<accession>A0A1X2HD83</accession>
<dbReference type="OMA" id="YPHHVNL"/>
<dbReference type="STRING" id="13706.A0A1X2HD83"/>
<dbReference type="GO" id="GO:0008252">
    <property type="term" value="F:nucleotidase activity"/>
    <property type="evidence" value="ECO:0007669"/>
    <property type="project" value="TreeGrafter"/>
</dbReference>
<dbReference type="InterPro" id="IPR010237">
    <property type="entry name" value="Pyr-5-nucltdase"/>
</dbReference>
<dbReference type="FunCoup" id="A0A1X2HD83">
    <property type="interactions" value="361"/>
</dbReference>
<dbReference type="NCBIfam" id="TIGR01993">
    <property type="entry name" value="Pyr-5-nucltdase"/>
    <property type="match status" value="1"/>
</dbReference>
<gene>
    <name evidence="1" type="ORF">BCR43DRAFT_563985</name>
</gene>
<protein>
    <submittedName>
        <fullName evidence="1">HAD-like domain-containing protein</fullName>
    </submittedName>
</protein>
<evidence type="ECO:0000313" key="2">
    <source>
        <dbReference type="Proteomes" id="UP000242180"/>
    </source>
</evidence>
<dbReference type="EMBL" id="MCGN01000005">
    <property type="protein sequence ID" value="ORY96747.1"/>
    <property type="molecule type" value="Genomic_DNA"/>
</dbReference>
<dbReference type="PANTHER" id="PTHR47438:SF1">
    <property type="entry name" value="PHOSPHATE METABOLISM PROTEIN 8-RELATED"/>
    <property type="match status" value="1"/>
</dbReference>
<dbReference type="Pfam" id="PF00702">
    <property type="entry name" value="Hydrolase"/>
    <property type="match status" value="1"/>
</dbReference>
<dbReference type="GO" id="GO:0009166">
    <property type="term" value="P:nucleotide catabolic process"/>
    <property type="evidence" value="ECO:0007669"/>
    <property type="project" value="TreeGrafter"/>
</dbReference>
<organism evidence="1 2">
    <name type="scientific">Syncephalastrum racemosum</name>
    <name type="common">Filamentous fungus</name>
    <dbReference type="NCBI Taxonomy" id="13706"/>
    <lineage>
        <taxon>Eukaryota</taxon>
        <taxon>Fungi</taxon>
        <taxon>Fungi incertae sedis</taxon>
        <taxon>Mucoromycota</taxon>
        <taxon>Mucoromycotina</taxon>
        <taxon>Mucoromycetes</taxon>
        <taxon>Mucorales</taxon>
        <taxon>Syncephalastraceae</taxon>
        <taxon>Syncephalastrum</taxon>
    </lineage>
</organism>
<dbReference type="Proteomes" id="UP000242180">
    <property type="component" value="Unassembled WGS sequence"/>
</dbReference>
<dbReference type="InterPro" id="IPR023214">
    <property type="entry name" value="HAD_sf"/>
</dbReference>
<dbReference type="SFLD" id="SFLDG01129">
    <property type="entry name" value="C1.5:_HAD__Beta-PGM__Phosphata"/>
    <property type="match status" value="1"/>
</dbReference>
<evidence type="ECO:0000313" key="1">
    <source>
        <dbReference type="EMBL" id="ORY96747.1"/>
    </source>
</evidence>
<dbReference type="InterPro" id="IPR052791">
    <property type="entry name" value="SSM1_domain"/>
</dbReference>
<keyword evidence="2" id="KW-1185">Reference proteome</keyword>
<dbReference type="SFLD" id="SFLDS00003">
    <property type="entry name" value="Haloacid_Dehalogenase"/>
    <property type="match status" value="1"/>
</dbReference>
<dbReference type="Gene3D" id="1.10.150.450">
    <property type="match status" value="1"/>
</dbReference>
<reference evidence="1 2" key="1">
    <citation type="submission" date="2016-07" db="EMBL/GenBank/DDBJ databases">
        <title>Pervasive Adenine N6-methylation of Active Genes in Fungi.</title>
        <authorList>
            <consortium name="DOE Joint Genome Institute"/>
            <person name="Mondo S.J."/>
            <person name="Dannebaum R.O."/>
            <person name="Kuo R.C."/>
            <person name="Labutti K."/>
            <person name="Haridas S."/>
            <person name="Kuo A."/>
            <person name="Salamov A."/>
            <person name="Ahrendt S.R."/>
            <person name="Lipzen A."/>
            <person name="Sullivan W."/>
            <person name="Andreopoulos W.B."/>
            <person name="Clum A."/>
            <person name="Lindquist E."/>
            <person name="Daum C."/>
            <person name="Ramamoorthy G.K."/>
            <person name="Gryganskyi A."/>
            <person name="Culley D."/>
            <person name="Magnuson J.K."/>
            <person name="James T.Y."/>
            <person name="O'Malley M.A."/>
            <person name="Stajich J.E."/>
            <person name="Spatafora J.W."/>
            <person name="Visel A."/>
            <person name="Grigoriev I.V."/>
        </authorList>
    </citation>
    <scope>NUCLEOTIDE SEQUENCE [LARGE SCALE GENOMIC DNA]</scope>
    <source>
        <strain evidence="1 2">NRRL 2496</strain>
    </source>
</reference>
<dbReference type="Gene3D" id="3.40.50.1000">
    <property type="entry name" value="HAD superfamily/HAD-like"/>
    <property type="match status" value="1"/>
</dbReference>
<dbReference type="OrthoDB" id="1065058at2759"/>
<dbReference type="AlphaFoldDB" id="A0A1X2HD83"/>
<comment type="caution">
    <text evidence="1">The sequence shown here is derived from an EMBL/GenBank/DDBJ whole genome shotgun (WGS) entry which is preliminary data.</text>
</comment>
<dbReference type="GO" id="GO:0006206">
    <property type="term" value="P:pyrimidine nucleobase metabolic process"/>
    <property type="evidence" value="ECO:0007669"/>
    <property type="project" value="TreeGrafter"/>
</dbReference>
<name>A0A1X2HD83_SYNRA</name>
<sequence>MTVGPVFFFDCDNCLYSKDLGILDLMRQKIVEYIIRMGKTEEEAKRLRNEYHVKYGVALRGLMEEYDIDAIQYDKEVDGALPLEDIIKPDPELRQMLEDLKITKWVFTNAYYPHAERCIKLLGIDDQFEGMTFADYRVKGFSCKPELAAYEKAMKEADITDPKQCYLVDDSAANVDMAKSLGWTAVHVAEDPSKSTHGDYQIAAIHELPKVLPHLWQQDK</sequence>
<proteinExistence type="predicted"/>
<dbReference type="InterPro" id="IPR036412">
    <property type="entry name" value="HAD-like_sf"/>
</dbReference>
<dbReference type="SFLD" id="SFLDG01132">
    <property type="entry name" value="C1.5.3:_5'-Nucleotidase_Like"/>
    <property type="match status" value="1"/>
</dbReference>
<dbReference type="InParanoid" id="A0A1X2HD83"/>